<feature type="region of interest" description="Disordered" evidence="1">
    <location>
        <begin position="63"/>
        <end position="90"/>
    </location>
</feature>
<name>A0A0S4JML9_BODSA</name>
<dbReference type="EMBL" id="CYKH01002080">
    <property type="protein sequence ID" value="CUG92737.1"/>
    <property type="molecule type" value="Genomic_DNA"/>
</dbReference>
<dbReference type="Proteomes" id="UP000051952">
    <property type="component" value="Unassembled WGS sequence"/>
</dbReference>
<reference evidence="3" key="1">
    <citation type="submission" date="2015-09" db="EMBL/GenBank/DDBJ databases">
        <authorList>
            <consortium name="Pathogen Informatics"/>
        </authorList>
    </citation>
    <scope>NUCLEOTIDE SEQUENCE [LARGE SCALE GENOMIC DNA]</scope>
    <source>
        <strain evidence="3">Lake Konstanz</strain>
    </source>
</reference>
<accession>A0A0S4JML9</accession>
<sequence length="194" mass="21500">MWRRVLVSSPALLEVRSMTTLGDKHLRGTSPQAPVAPRTASQEDVVAYHRALHEWQWTQSHFGSSESTANTGSGSHRANSHPSSSPSMDDVVLAKSNGGLVVLAIACAGLFSFVQYVKGSVYEELLHRTPTIKYDEEMERMRRERKKGGEEAAKEIATKLALQGAFLQKMVAKVKRERQQYTASNPNPNPKNKP</sequence>
<gene>
    <name evidence="2" type="ORF">BSAL_39115</name>
</gene>
<evidence type="ECO:0000313" key="3">
    <source>
        <dbReference type="Proteomes" id="UP000051952"/>
    </source>
</evidence>
<feature type="compositionally biased region" description="Polar residues" evidence="1">
    <location>
        <begin position="63"/>
        <end position="87"/>
    </location>
</feature>
<evidence type="ECO:0000256" key="1">
    <source>
        <dbReference type="SAM" id="MobiDB-lite"/>
    </source>
</evidence>
<proteinExistence type="predicted"/>
<dbReference type="AlphaFoldDB" id="A0A0S4JML9"/>
<organism evidence="2 3">
    <name type="scientific">Bodo saltans</name>
    <name type="common">Flagellated protozoan</name>
    <dbReference type="NCBI Taxonomy" id="75058"/>
    <lineage>
        <taxon>Eukaryota</taxon>
        <taxon>Discoba</taxon>
        <taxon>Euglenozoa</taxon>
        <taxon>Kinetoplastea</taxon>
        <taxon>Metakinetoplastina</taxon>
        <taxon>Eubodonida</taxon>
        <taxon>Bodonidae</taxon>
        <taxon>Bodo</taxon>
    </lineage>
</organism>
<dbReference type="VEuPathDB" id="TriTrypDB:BSAL_39115"/>
<keyword evidence="3" id="KW-1185">Reference proteome</keyword>
<evidence type="ECO:0000313" key="2">
    <source>
        <dbReference type="EMBL" id="CUG92737.1"/>
    </source>
</evidence>
<protein>
    <submittedName>
        <fullName evidence="2">Uncharacterized protein</fullName>
    </submittedName>
</protein>